<evidence type="ECO:0000256" key="2">
    <source>
        <dbReference type="ARBA" id="ARBA00022448"/>
    </source>
</evidence>
<dbReference type="AlphaFoldDB" id="A0A166K6S5"/>
<dbReference type="PROSITE" id="PS00211">
    <property type="entry name" value="ABC_TRANSPORTER_1"/>
    <property type="match status" value="1"/>
</dbReference>
<evidence type="ECO:0000256" key="5">
    <source>
        <dbReference type="ARBA" id="ARBA00066388"/>
    </source>
</evidence>
<evidence type="ECO:0000259" key="6">
    <source>
        <dbReference type="PROSITE" id="PS50893"/>
    </source>
</evidence>
<keyword evidence="3" id="KW-0547">Nucleotide-binding</keyword>
<protein>
    <recommendedName>
        <fullName evidence="5">ABC-type quaternary amine transporter</fullName>
        <ecNumber evidence="5">7.6.2.9</ecNumber>
    </recommendedName>
</protein>
<evidence type="ECO:0000313" key="8">
    <source>
        <dbReference type="Proteomes" id="UP000076555"/>
    </source>
</evidence>
<dbReference type="OrthoDB" id="9804199at2"/>
<dbReference type="EC" id="7.6.2.9" evidence="5"/>
<comment type="similarity">
    <text evidence="1">Belongs to the ABC transporter superfamily.</text>
</comment>
<dbReference type="InterPro" id="IPR027417">
    <property type="entry name" value="P-loop_NTPase"/>
</dbReference>
<dbReference type="EMBL" id="LWAJ01000072">
    <property type="protein sequence ID" value="KZL50656.1"/>
    <property type="molecule type" value="Genomic_DNA"/>
</dbReference>
<dbReference type="PANTHER" id="PTHR43117:SF4">
    <property type="entry name" value="OSMOPROTECTANT IMPORT ATP-BINDING PROTEIN OSMV"/>
    <property type="match status" value="1"/>
</dbReference>
<dbReference type="GO" id="GO:0016887">
    <property type="term" value="F:ATP hydrolysis activity"/>
    <property type="evidence" value="ECO:0007669"/>
    <property type="project" value="InterPro"/>
</dbReference>
<keyword evidence="4 7" id="KW-0067">ATP-binding</keyword>
<evidence type="ECO:0000313" key="7">
    <source>
        <dbReference type="EMBL" id="KZL50656.1"/>
    </source>
</evidence>
<evidence type="ECO:0000256" key="3">
    <source>
        <dbReference type="ARBA" id="ARBA00022741"/>
    </source>
</evidence>
<reference evidence="7 8" key="1">
    <citation type="submission" date="2016-04" db="EMBL/GenBank/DDBJ databases">
        <title>Draft Genome Assembly of the Bloom-forming Cyanobacterium Nodularia spumigena Strain CENA596 in Shrimp Production Ponds.</title>
        <authorList>
            <person name="Popin R.V."/>
            <person name="Rigonato J."/>
            <person name="Abreu V.A."/>
            <person name="Andreote A.P."/>
            <person name="Silveira S.B."/>
            <person name="Odebrecht C."/>
            <person name="Fiore M.F."/>
        </authorList>
    </citation>
    <scope>NUCLEOTIDE SEQUENCE [LARGE SCALE GENOMIC DNA]</scope>
    <source>
        <strain evidence="7 8">CENA596</strain>
    </source>
</reference>
<dbReference type="Gene3D" id="3.40.50.300">
    <property type="entry name" value="P-loop containing nucleotide triphosphate hydrolases"/>
    <property type="match status" value="1"/>
</dbReference>
<dbReference type="GO" id="GO:0005524">
    <property type="term" value="F:ATP binding"/>
    <property type="evidence" value="ECO:0007669"/>
    <property type="project" value="UniProtKB-KW"/>
</dbReference>
<keyword evidence="2" id="KW-0813">Transport</keyword>
<organism evidence="7 8">
    <name type="scientific">Nodularia spumigena CENA596</name>
    <dbReference type="NCBI Taxonomy" id="1819295"/>
    <lineage>
        <taxon>Bacteria</taxon>
        <taxon>Bacillati</taxon>
        <taxon>Cyanobacteriota</taxon>
        <taxon>Cyanophyceae</taxon>
        <taxon>Nostocales</taxon>
        <taxon>Nodulariaceae</taxon>
        <taxon>Nodularia</taxon>
    </lineage>
</organism>
<gene>
    <name evidence="7" type="ORF">A2T98_06295</name>
</gene>
<dbReference type="FunFam" id="3.40.50.300:FF:000425">
    <property type="entry name" value="Probable ABC transporter, ATP-binding subunit"/>
    <property type="match status" value="1"/>
</dbReference>
<evidence type="ECO:0000256" key="1">
    <source>
        <dbReference type="ARBA" id="ARBA00005417"/>
    </source>
</evidence>
<dbReference type="SMART" id="SM00382">
    <property type="entry name" value="AAA"/>
    <property type="match status" value="1"/>
</dbReference>
<proteinExistence type="inferred from homology"/>
<dbReference type="Pfam" id="PF00005">
    <property type="entry name" value="ABC_tran"/>
    <property type="match status" value="1"/>
</dbReference>
<comment type="caution">
    <text evidence="7">The sequence shown here is derived from an EMBL/GenBank/DDBJ whole genome shotgun (WGS) entry which is preliminary data.</text>
</comment>
<dbReference type="RefSeq" id="WP_063872027.1">
    <property type="nucleotide sequence ID" value="NZ_CAWMRI010000072.1"/>
</dbReference>
<dbReference type="PROSITE" id="PS50893">
    <property type="entry name" value="ABC_TRANSPORTER_2"/>
    <property type="match status" value="1"/>
</dbReference>
<name>A0A166K6S5_NODSP</name>
<dbReference type="GO" id="GO:0015418">
    <property type="term" value="F:ABC-type quaternary ammonium compound transporting activity"/>
    <property type="evidence" value="ECO:0007669"/>
    <property type="project" value="UniProtKB-EC"/>
</dbReference>
<dbReference type="SUPFAM" id="SSF52540">
    <property type="entry name" value="P-loop containing nucleoside triphosphate hydrolases"/>
    <property type="match status" value="1"/>
</dbReference>
<dbReference type="InterPro" id="IPR003593">
    <property type="entry name" value="AAA+_ATPase"/>
</dbReference>
<dbReference type="Proteomes" id="UP000076555">
    <property type="component" value="Unassembled WGS sequence"/>
</dbReference>
<feature type="domain" description="ABC transporter" evidence="6">
    <location>
        <begin position="2"/>
        <end position="236"/>
    </location>
</feature>
<accession>A0A166K6S5</accession>
<dbReference type="InterPro" id="IPR017871">
    <property type="entry name" value="ABC_transporter-like_CS"/>
</dbReference>
<dbReference type="PANTHER" id="PTHR43117">
    <property type="entry name" value="OSMOPROTECTANT IMPORT ATP-BINDING PROTEIN OSMV"/>
    <property type="match status" value="1"/>
</dbReference>
<evidence type="ECO:0000256" key="4">
    <source>
        <dbReference type="ARBA" id="ARBA00022840"/>
    </source>
</evidence>
<dbReference type="InterPro" id="IPR003439">
    <property type="entry name" value="ABC_transporter-like_ATP-bd"/>
</dbReference>
<sequence>MIDVTNITKQYKDLTVVDDISFRVAEGETLGLIGTSGCGKTTTLKMLNRLIEPDSGQILIAGQEISRRRPEVLRQSIGYVIQNIGLFPHYTVAENVAVVPRLLKWKEKRIICRTTELLKLVGLPPEKFARRYPQELSGGQKQRVGLARALAVDPPIILLDEPFGALDQITKRQIQQEFKQLESLLNKTIVLVTHDILEAVTLCDRICLMDQGKIRQIGTPKELIFNPHNDFVRNFFQAYLFQLELQVTTLKDLLPWLSTNETPTENCQQYEENTSLLKILEQIQTSLKNSFIQITNSQGSSISIVSCENLLTAFYQFKESLRNHS</sequence>